<name>A0A210QSJ8_MIZYE</name>
<dbReference type="AlphaFoldDB" id="A0A210QSJ8"/>
<evidence type="ECO:0000313" key="3">
    <source>
        <dbReference type="Proteomes" id="UP000242188"/>
    </source>
</evidence>
<dbReference type="EMBL" id="NEDP02002110">
    <property type="protein sequence ID" value="OWF51713.1"/>
    <property type="molecule type" value="Genomic_DNA"/>
</dbReference>
<proteinExistence type="predicted"/>
<comment type="caution">
    <text evidence="2">The sequence shown here is derived from an EMBL/GenBank/DDBJ whole genome shotgun (WGS) entry which is preliminary data.</text>
</comment>
<organism evidence="2 3">
    <name type="scientific">Mizuhopecten yessoensis</name>
    <name type="common">Japanese scallop</name>
    <name type="synonym">Patinopecten yessoensis</name>
    <dbReference type="NCBI Taxonomy" id="6573"/>
    <lineage>
        <taxon>Eukaryota</taxon>
        <taxon>Metazoa</taxon>
        <taxon>Spiralia</taxon>
        <taxon>Lophotrochozoa</taxon>
        <taxon>Mollusca</taxon>
        <taxon>Bivalvia</taxon>
        <taxon>Autobranchia</taxon>
        <taxon>Pteriomorphia</taxon>
        <taxon>Pectinida</taxon>
        <taxon>Pectinoidea</taxon>
        <taxon>Pectinidae</taxon>
        <taxon>Mizuhopecten</taxon>
    </lineage>
</organism>
<keyword evidence="3" id="KW-1185">Reference proteome</keyword>
<sequence>MEKKGDIWRSRKKKGGPVERKGEQRKHMDMYGEKRRHMEEKGEEMKHMDMYGEERRHMEE</sequence>
<evidence type="ECO:0000313" key="2">
    <source>
        <dbReference type="EMBL" id="OWF51713.1"/>
    </source>
</evidence>
<evidence type="ECO:0000256" key="1">
    <source>
        <dbReference type="SAM" id="MobiDB-lite"/>
    </source>
</evidence>
<gene>
    <name evidence="2" type="ORF">KP79_PYT00681</name>
</gene>
<protein>
    <submittedName>
        <fullName evidence="2">Uncharacterized protein</fullName>
    </submittedName>
</protein>
<dbReference type="Proteomes" id="UP000242188">
    <property type="component" value="Unassembled WGS sequence"/>
</dbReference>
<reference evidence="2 3" key="1">
    <citation type="journal article" date="2017" name="Nat. Ecol. Evol.">
        <title>Scallop genome provides insights into evolution of bilaterian karyotype and development.</title>
        <authorList>
            <person name="Wang S."/>
            <person name="Zhang J."/>
            <person name="Jiao W."/>
            <person name="Li J."/>
            <person name="Xun X."/>
            <person name="Sun Y."/>
            <person name="Guo X."/>
            <person name="Huan P."/>
            <person name="Dong B."/>
            <person name="Zhang L."/>
            <person name="Hu X."/>
            <person name="Sun X."/>
            <person name="Wang J."/>
            <person name="Zhao C."/>
            <person name="Wang Y."/>
            <person name="Wang D."/>
            <person name="Huang X."/>
            <person name="Wang R."/>
            <person name="Lv J."/>
            <person name="Li Y."/>
            <person name="Zhang Z."/>
            <person name="Liu B."/>
            <person name="Lu W."/>
            <person name="Hui Y."/>
            <person name="Liang J."/>
            <person name="Zhou Z."/>
            <person name="Hou R."/>
            <person name="Li X."/>
            <person name="Liu Y."/>
            <person name="Li H."/>
            <person name="Ning X."/>
            <person name="Lin Y."/>
            <person name="Zhao L."/>
            <person name="Xing Q."/>
            <person name="Dou J."/>
            <person name="Li Y."/>
            <person name="Mao J."/>
            <person name="Guo H."/>
            <person name="Dou H."/>
            <person name="Li T."/>
            <person name="Mu C."/>
            <person name="Jiang W."/>
            <person name="Fu Q."/>
            <person name="Fu X."/>
            <person name="Miao Y."/>
            <person name="Liu J."/>
            <person name="Yu Q."/>
            <person name="Li R."/>
            <person name="Liao H."/>
            <person name="Li X."/>
            <person name="Kong Y."/>
            <person name="Jiang Z."/>
            <person name="Chourrout D."/>
            <person name="Li R."/>
            <person name="Bao Z."/>
        </authorList>
    </citation>
    <scope>NUCLEOTIDE SEQUENCE [LARGE SCALE GENOMIC DNA]</scope>
    <source>
        <strain evidence="2 3">PY_sf001</strain>
    </source>
</reference>
<accession>A0A210QSJ8</accession>
<feature type="region of interest" description="Disordered" evidence="1">
    <location>
        <begin position="1"/>
        <end position="60"/>
    </location>
</feature>
<feature type="compositionally biased region" description="Basic and acidic residues" evidence="1">
    <location>
        <begin position="16"/>
        <end position="60"/>
    </location>
</feature>